<evidence type="ECO:0008006" key="5">
    <source>
        <dbReference type="Google" id="ProtNLM"/>
    </source>
</evidence>
<keyword evidence="2" id="KW-1133">Transmembrane helix</keyword>
<dbReference type="InterPro" id="IPR016516">
    <property type="entry name" value="UCP07580"/>
</dbReference>
<keyword evidence="2" id="KW-0812">Transmembrane</keyword>
<evidence type="ECO:0000256" key="1">
    <source>
        <dbReference type="SAM" id="MobiDB-lite"/>
    </source>
</evidence>
<evidence type="ECO:0000256" key="2">
    <source>
        <dbReference type="SAM" id="Phobius"/>
    </source>
</evidence>
<name>A0A8T8C2E1_PSEYM</name>
<dbReference type="EMBL" id="CP047260">
    <property type="protein sequence ID" value="QHE97872.1"/>
    <property type="molecule type" value="Genomic_DNA"/>
</dbReference>
<feature type="region of interest" description="Disordered" evidence="1">
    <location>
        <begin position="34"/>
        <end position="57"/>
    </location>
</feature>
<feature type="transmembrane region" description="Helical" evidence="2">
    <location>
        <begin position="232"/>
        <end position="260"/>
    </location>
</feature>
<keyword evidence="2" id="KW-0472">Membrane</keyword>
<accession>A0A8T8C2E1</accession>
<dbReference type="Proteomes" id="UP000003811">
    <property type="component" value="Chromosome"/>
</dbReference>
<gene>
    <name evidence="3" type="ORF">PMA4326_015500</name>
</gene>
<reference evidence="3 4" key="1">
    <citation type="journal article" date="2011" name="PLoS Pathog.">
        <title>Dynamic evolution of pathogenicity revealed by sequencing and comparative genomics of 19 Pseudomonas syringae isolates.</title>
        <authorList>
            <person name="Baltrus D.A."/>
            <person name="Nishimura M.T."/>
            <person name="Romanchuk A."/>
            <person name="Chang J.H."/>
            <person name="Mukhtar M.S."/>
            <person name="Cherkis K."/>
            <person name="Roach J."/>
            <person name="Grant S.R."/>
            <person name="Jones C.D."/>
            <person name="Dangl J.L."/>
        </authorList>
    </citation>
    <scope>NUCLEOTIDE SEQUENCE [LARGE SCALE GENOMIC DNA]</scope>
    <source>
        <strain evidence="3 4">ES4326</strain>
    </source>
</reference>
<dbReference type="GeneID" id="64465148"/>
<dbReference type="PANTHER" id="PTHR39456">
    <property type="entry name" value="METAL-DEPENDENT HYDROLASE"/>
    <property type="match status" value="1"/>
</dbReference>
<organism evidence="3 4">
    <name type="scientific">Pseudomonas syringae pv. maculicola str. ES4326</name>
    <dbReference type="NCBI Taxonomy" id="629265"/>
    <lineage>
        <taxon>Bacteria</taxon>
        <taxon>Pseudomonadati</taxon>
        <taxon>Pseudomonadota</taxon>
        <taxon>Gammaproteobacteria</taxon>
        <taxon>Pseudomonadales</taxon>
        <taxon>Pseudomonadaceae</taxon>
        <taxon>Pseudomonas</taxon>
    </lineage>
</organism>
<proteinExistence type="predicted"/>
<protein>
    <recommendedName>
        <fullName evidence="5">Metal-dependent hydrolase</fullName>
    </recommendedName>
</protein>
<feature type="compositionally biased region" description="Polar residues" evidence="1">
    <location>
        <begin position="35"/>
        <end position="48"/>
    </location>
</feature>
<evidence type="ECO:0000313" key="3">
    <source>
        <dbReference type="EMBL" id="QHE97872.1"/>
    </source>
</evidence>
<dbReference type="Pfam" id="PF10118">
    <property type="entry name" value="Metal_hydrol"/>
    <property type="match status" value="1"/>
</dbReference>
<sequence>MPDAQNAPIEYLISVTNIESENVVMERSALKGLKTPQTLSKQEQSQPPKLTKPGRHTHFDLPADRVSDWHVQGVLMSHFLNTMSIMAPAVERFTMSNTMYFQRRTELSQLRPRVMELLSQEAAHRFEHTLYNRLLEAAGLPAAQLERQVEKLLNAALGGQWVSPSFRLAVVLMFEHHAALVSKMTLERPELLNGSVNAFKQLWLWHAREEVQHKSVAYDVWINAVGSGVKAYLLRIGAVVLAGLPTLVTALFIFTALLAAERNRRIDARSAWHFLKGFVGPKGVVPTIAPGWFRYLLPGFHPDKEGS</sequence>
<dbReference type="RefSeq" id="WP_007251163.1">
    <property type="nucleotide sequence ID" value="NZ_CP047260.1"/>
</dbReference>
<evidence type="ECO:0000313" key="4">
    <source>
        <dbReference type="Proteomes" id="UP000003811"/>
    </source>
</evidence>
<dbReference type="AlphaFoldDB" id="A0A8T8C2E1"/>
<dbReference type="PANTHER" id="PTHR39456:SF1">
    <property type="entry name" value="METAL-DEPENDENT HYDROLASE"/>
    <property type="match status" value="1"/>
</dbReference>